<keyword evidence="5" id="KW-0677">Repeat</keyword>
<dbReference type="InterPro" id="IPR035899">
    <property type="entry name" value="DBL_dom_sf"/>
</dbReference>
<evidence type="ECO:0000259" key="16">
    <source>
        <dbReference type="PROSITE" id="PS50002"/>
    </source>
</evidence>
<dbReference type="SUPFAM" id="SSF48065">
    <property type="entry name" value="DBL homology domain (DH-domain)"/>
    <property type="match status" value="1"/>
</dbReference>
<dbReference type="SMART" id="SM00252">
    <property type="entry name" value="SH2"/>
    <property type="match status" value="1"/>
</dbReference>
<dbReference type="Ensembl" id="ENSACIT00000031303.1">
    <property type="protein sequence ID" value="ENSACIP00000030506.1"/>
    <property type="gene ID" value="ENSACIG00000023603.1"/>
</dbReference>
<keyword evidence="8 13" id="KW-0727">SH2 domain</keyword>
<dbReference type="SMART" id="SM00109">
    <property type="entry name" value="C1"/>
    <property type="match status" value="1"/>
</dbReference>
<evidence type="ECO:0000256" key="2">
    <source>
        <dbReference type="ARBA" id="ARBA00022553"/>
    </source>
</evidence>
<dbReference type="InterPro" id="IPR000219">
    <property type="entry name" value="DH_dom"/>
</dbReference>
<evidence type="ECO:0000256" key="9">
    <source>
        <dbReference type="ARBA" id="ARBA00023043"/>
    </source>
</evidence>
<feature type="domain" description="SH2" evidence="15">
    <location>
        <begin position="652"/>
        <end position="744"/>
    </location>
</feature>
<dbReference type="SMART" id="SM00033">
    <property type="entry name" value="CH"/>
    <property type="match status" value="1"/>
</dbReference>
<evidence type="ECO:0000259" key="19">
    <source>
        <dbReference type="PROSITE" id="PS50021"/>
    </source>
</evidence>
<feature type="domain" description="DH" evidence="18">
    <location>
        <begin position="185"/>
        <end position="364"/>
    </location>
</feature>
<dbReference type="InterPro" id="IPR022613">
    <property type="entry name" value="CH_CAMSAP_2"/>
</dbReference>
<evidence type="ECO:0000256" key="6">
    <source>
        <dbReference type="ARBA" id="ARBA00022771"/>
    </source>
</evidence>
<evidence type="ECO:0000256" key="4">
    <source>
        <dbReference type="ARBA" id="ARBA00022723"/>
    </source>
</evidence>
<evidence type="ECO:0000313" key="22">
    <source>
        <dbReference type="Proteomes" id="UP000261340"/>
    </source>
</evidence>
<keyword evidence="10" id="KW-0449">Lipoprotein</keyword>
<keyword evidence="7" id="KW-0862">Zinc</keyword>
<comment type="function">
    <text evidence="11">Induces bone resorption, acting probably through a signaling cascade which results in the secretion of factor(s) enhancing osteoclast formation and activity.</text>
</comment>
<dbReference type="PROSITE" id="PS00741">
    <property type="entry name" value="DH_1"/>
    <property type="match status" value="1"/>
</dbReference>
<dbReference type="PROSITE" id="PS50010">
    <property type="entry name" value="DH_2"/>
    <property type="match status" value="1"/>
</dbReference>
<dbReference type="Gene3D" id="1.10.418.10">
    <property type="entry name" value="Calponin-like domain"/>
    <property type="match status" value="1"/>
</dbReference>
<dbReference type="FunFam" id="1.10.418.10:FF:000019">
    <property type="entry name" value="Vav guanine nucleotide exchange factor 2"/>
    <property type="match status" value="1"/>
</dbReference>
<evidence type="ECO:0000256" key="12">
    <source>
        <dbReference type="ARBA" id="ARBA00040640"/>
    </source>
</evidence>
<dbReference type="SUPFAM" id="SSF50044">
    <property type="entry name" value="SH3-domain"/>
    <property type="match status" value="2"/>
</dbReference>
<dbReference type="GO" id="GO:0005085">
    <property type="term" value="F:guanyl-nucleotide exchange factor activity"/>
    <property type="evidence" value="ECO:0007669"/>
    <property type="project" value="UniProtKB-KW"/>
</dbReference>
<dbReference type="GO" id="GO:0005737">
    <property type="term" value="C:cytoplasm"/>
    <property type="evidence" value="ECO:0007669"/>
    <property type="project" value="TreeGrafter"/>
</dbReference>
<dbReference type="PROSITE" id="PS50002">
    <property type="entry name" value="SH3"/>
    <property type="match status" value="2"/>
</dbReference>
<dbReference type="Gene3D" id="2.30.29.30">
    <property type="entry name" value="Pleckstrin-homology domain (PH domain)/Phosphotyrosine-binding domain (PTB)"/>
    <property type="match status" value="1"/>
</dbReference>
<keyword evidence="1 14" id="KW-0728">SH3 domain</keyword>
<dbReference type="InterPro" id="IPR001715">
    <property type="entry name" value="CH_dom"/>
</dbReference>
<dbReference type="Pfam" id="PF00018">
    <property type="entry name" value="SH3_1"/>
    <property type="match status" value="2"/>
</dbReference>
<proteinExistence type="predicted"/>
<dbReference type="Gene3D" id="2.30.30.40">
    <property type="entry name" value="SH3 Domains"/>
    <property type="match status" value="2"/>
</dbReference>
<reference evidence="21" key="2">
    <citation type="submission" date="2025-09" db="UniProtKB">
        <authorList>
            <consortium name="Ensembl"/>
        </authorList>
    </citation>
    <scope>IDENTIFICATION</scope>
</reference>
<dbReference type="InterPro" id="IPR011993">
    <property type="entry name" value="PH-like_dom_sf"/>
</dbReference>
<accession>A0A3Q0T056</accession>
<dbReference type="InterPro" id="IPR037832">
    <property type="entry name" value="PH_Vav"/>
</dbReference>
<feature type="domain" description="PH" evidence="17">
    <location>
        <begin position="393"/>
        <end position="496"/>
    </location>
</feature>
<dbReference type="OMA" id="PYISRPT"/>
<evidence type="ECO:0000313" key="21">
    <source>
        <dbReference type="Ensembl" id="ENSACIP00000030506.1"/>
    </source>
</evidence>
<dbReference type="GO" id="GO:0035556">
    <property type="term" value="P:intracellular signal transduction"/>
    <property type="evidence" value="ECO:0007669"/>
    <property type="project" value="InterPro"/>
</dbReference>
<dbReference type="InterPro" id="IPR000980">
    <property type="entry name" value="SH2"/>
</dbReference>
<dbReference type="Pfam" id="PF00017">
    <property type="entry name" value="SH2"/>
    <property type="match status" value="1"/>
</dbReference>
<keyword evidence="2" id="KW-0597">Phosphoprotein</keyword>
<reference evidence="21" key="1">
    <citation type="submission" date="2025-08" db="UniProtKB">
        <authorList>
            <consortium name="Ensembl"/>
        </authorList>
    </citation>
    <scope>IDENTIFICATION</scope>
</reference>
<dbReference type="InterPro" id="IPR036872">
    <property type="entry name" value="CH_dom_sf"/>
</dbReference>
<dbReference type="FunFam" id="1.20.900.10:FF:000009">
    <property type="entry name" value="Vav guanine nucleotide exchange factor 1"/>
    <property type="match status" value="1"/>
</dbReference>
<dbReference type="Pfam" id="PF00621">
    <property type="entry name" value="RhoGEF"/>
    <property type="match status" value="1"/>
</dbReference>
<dbReference type="PROSITE" id="PS50001">
    <property type="entry name" value="SH2"/>
    <property type="match status" value="1"/>
</dbReference>
<dbReference type="SMART" id="SM00325">
    <property type="entry name" value="RhoGEF"/>
    <property type="match status" value="1"/>
</dbReference>
<evidence type="ECO:0000256" key="13">
    <source>
        <dbReference type="PROSITE-ProRule" id="PRU00191"/>
    </source>
</evidence>
<feature type="domain" description="SH3" evidence="16">
    <location>
        <begin position="754"/>
        <end position="814"/>
    </location>
</feature>
<dbReference type="PANTHER" id="PTHR45818:SF2">
    <property type="entry name" value="PROTO-ONCOGENE VAV"/>
    <property type="match status" value="1"/>
</dbReference>
<dbReference type="InterPro" id="IPR035729">
    <property type="entry name" value="VAV1_SH3_2"/>
</dbReference>
<dbReference type="InterPro" id="IPR001331">
    <property type="entry name" value="GDS_CDC24_CS"/>
</dbReference>
<dbReference type="Gene3D" id="3.30.505.10">
    <property type="entry name" value="SH2 domain"/>
    <property type="match status" value="1"/>
</dbReference>
<evidence type="ECO:0000256" key="10">
    <source>
        <dbReference type="ARBA" id="ARBA00023288"/>
    </source>
</evidence>
<dbReference type="PROSITE" id="PS00479">
    <property type="entry name" value="ZF_DAG_PE_1"/>
    <property type="match status" value="1"/>
</dbReference>
<dbReference type="PROSITE" id="PS50021">
    <property type="entry name" value="CH"/>
    <property type="match status" value="1"/>
</dbReference>
<keyword evidence="3" id="KW-0344">Guanine-nucleotide releasing factor</keyword>
<dbReference type="SMART" id="SM00326">
    <property type="entry name" value="SH3"/>
    <property type="match status" value="2"/>
</dbReference>
<keyword evidence="22" id="KW-1185">Reference proteome</keyword>
<dbReference type="FunFam" id="2.30.30.40:FF:000072">
    <property type="entry name" value="Unconventional Myosin IB"/>
    <property type="match status" value="1"/>
</dbReference>
<dbReference type="InterPro" id="IPR035730">
    <property type="entry name" value="VAV1_SH3_1"/>
</dbReference>
<protein>
    <recommendedName>
        <fullName evidence="12">Osteoclast-stimulating factor 1</fullName>
    </recommendedName>
</protein>
<dbReference type="InterPro" id="IPR036860">
    <property type="entry name" value="SH2_dom_sf"/>
</dbReference>
<dbReference type="Gene3D" id="1.20.900.10">
    <property type="entry name" value="Dbl homology (DH) domain"/>
    <property type="match status" value="1"/>
</dbReference>
<dbReference type="InterPro" id="IPR055251">
    <property type="entry name" value="SOS1_NGEF_PH"/>
</dbReference>
<evidence type="ECO:0000256" key="14">
    <source>
        <dbReference type="PROSITE-ProRule" id="PRU00192"/>
    </source>
</evidence>
<dbReference type="Gene3D" id="3.30.60.20">
    <property type="match status" value="1"/>
</dbReference>
<dbReference type="PROSITE" id="PS50003">
    <property type="entry name" value="PH_DOMAIN"/>
    <property type="match status" value="1"/>
</dbReference>
<dbReference type="GeneTree" id="ENSGT00940000159125"/>
<dbReference type="InterPro" id="IPR001452">
    <property type="entry name" value="SH3_domain"/>
</dbReference>
<evidence type="ECO:0000256" key="1">
    <source>
        <dbReference type="ARBA" id="ARBA00022443"/>
    </source>
</evidence>
<evidence type="ECO:0000256" key="5">
    <source>
        <dbReference type="ARBA" id="ARBA00022737"/>
    </source>
</evidence>
<evidence type="ECO:0000256" key="3">
    <source>
        <dbReference type="ARBA" id="ARBA00022658"/>
    </source>
</evidence>
<sequence>MELWRQCAIWLIDCRVLPENHRVTLEGAQVCDLAQALRDGVLLCQLLNNLLPQAVNLREINLRPQMSQFLCLKNIRTFLGVCQDKFQMKKNELFEAFDLFDVRDFGKVSPHKNPSFRHTPFPLEGCLADDEIYSGLSDQIDDTVDEDDDLYDFVEDEENEGDEIYEDLMRTNEPPETQQKIGVDKRECCLQEIRQTEEKYSETLQSILQHFMKPLQKFLQQQDIESIFINVEELADTHSALLEEVQNSILNNGARNLFQVFLNYKERLLLYGRYCSQVEAATKHLDKLSNMREDIRMKLEECSKRANSGRFSLRDLLMVPMQRVLKYHLLLQELVKHTTDSTDKENLRTALDAMRDLAQSVNEVKRDNEIIKQITTFQLSIENMTQSLALYGRPKIDGELKISSTEKKSKQDRYAFLFDKAVFICKKKSGETFELKDIIELQHYQIRDETTGEKDNKKWSYLFLLLDCYGRCGYDLFFKTRELKKKWLEQFEMALSNMCPENSTANNHDFQMHCFEETTSCKACSMLLRGIFFQGYRCTRCKMAAHKECLGRVPACGRNSGLYTYIHLCLHKRSGINEDSYPKMEVNQEYYGMPPPPVGFGQPLQLSRGDIIELTRAEAELPWWEGKNLTTGLMGWFPCQKVQPYVSVSTIQFAGNMDRAAAKNLLMSRSDGTFLVRQKDGGEFAISIKFNMDIRHIRITSSEGLFRINDKKAFKGLIEMIQYYQQNSLKEYFKDLDTTLSVPYKQPEQRCSMRSFGIARARYDFSARDRSELSLREGDTIKIISKKGHSGWWKGEVYGRVGLFPANYVEEDYSDYC</sequence>
<feature type="domain" description="Calponin-homology (CH)" evidence="19">
    <location>
        <begin position="1"/>
        <end position="119"/>
    </location>
</feature>
<dbReference type="PANTHER" id="PTHR45818">
    <property type="entry name" value="PROTEIN VAV"/>
    <property type="match status" value="1"/>
</dbReference>
<evidence type="ECO:0000259" key="18">
    <source>
        <dbReference type="PROSITE" id="PS50010"/>
    </source>
</evidence>
<dbReference type="InterPro" id="IPR001849">
    <property type="entry name" value="PH_domain"/>
</dbReference>
<dbReference type="CDD" id="cd11979">
    <property type="entry name" value="SH3_VAV1_1"/>
    <property type="match status" value="1"/>
</dbReference>
<evidence type="ECO:0000259" key="20">
    <source>
        <dbReference type="PROSITE" id="PS50081"/>
    </source>
</evidence>
<dbReference type="AlphaFoldDB" id="A0A3Q0T056"/>
<dbReference type="InterPro" id="IPR036028">
    <property type="entry name" value="SH3-like_dom_sf"/>
</dbReference>
<dbReference type="PROSITE" id="PS50081">
    <property type="entry name" value="ZF_DAG_PE_2"/>
    <property type="match status" value="1"/>
</dbReference>
<dbReference type="CDD" id="cd00160">
    <property type="entry name" value="RhoGEF"/>
    <property type="match status" value="1"/>
</dbReference>
<feature type="domain" description="Phorbol-ester/DAG-type" evidence="20">
    <location>
        <begin position="507"/>
        <end position="556"/>
    </location>
</feature>
<dbReference type="PRINTS" id="PR00452">
    <property type="entry name" value="SH3DOMAIN"/>
</dbReference>
<dbReference type="FunFam" id="3.30.60.20:FF:000015">
    <property type="entry name" value="Vav guanine nucleotide exchange factor 1"/>
    <property type="match status" value="1"/>
</dbReference>
<keyword evidence="9" id="KW-0040">ANK repeat</keyword>
<dbReference type="SUPFAM" id="SSF50729">
    <property type="entry name" value="PH domain-like"/>
    <property type="match status" value="1"/>
</dbReference>
<dbReference type="Pfam" id="PF22697">
    <property type="entry name" value="SOS1_NGEF_PH"/>
    <property type="match status" value="1"/>
</dbReference>
<dbReference type="GO" id="GO:0016477">
    <property type="term" value="P:cell migration"/>
    <property type="evidence" value="ECO:0007669"/>
    <property type="project" value="TreeGrafter"/>
</dbReference>
<name>A0A3Q0T056_AMPCI</name>
<feature type="domain" description="SH3" evidence="16">
    <location>
        <begin position="579"/>
        <end position="647"/>
    </location>
</feature>
<keyword evidence="4" id="KW-0479">Metal-binding</keyword>
<dbReference type="SUPFAM" id="SSF55550">
    <property type="entry name" value="SH2 domain"/>
    <property type="match status" value="1"/>
</dbReference>
<dbReference type="SMART" id="SM00233">
    <property type="entry name" value="PH"/>
    <property type="match status" value="1"/>
</dbReference>
<evidence type="ECO:0000256" key="7">
    <source>
        <dbReference type="ARBA" id="ARBA00022833"/>
    </source>
</evidence>
<dbReference type="CDD" id="cd11976">
    <property type="entry name" value="SH3_VAV1_2"/>
    <property type="match status" value="1"/>
</dbReference>
<organism evidence="21 22">
    <name type="scientific">Amphilophus citrinellus</name>
    <name type="common">Midas cichlid</name>
    <name type="synonym">Cichlasoma citrinellum</name>
    <dbReference type="NCBI Taxonomy" id="61819"/>
    <lineage>
        <taxon>Eukaryota</taxon>
        <taxon>Metazoa</taxon>
        <taxon>Chordata</taxon>
        <taxon>Craniata</taxon>
        <taxon>Vertebrata</taxon>
        <taxon>Euteleostomi</taxon>
        <taxon>Actinopterygii</taxon>
        <taxon>Neopterygii</taxon>
        <taxon>Teleostei</taxon>
        <taxon>Neoteleostei</taxon>
        <taxon>Acanthomorphata</taxon>
        <taxon>Ovalentaria</taxon>
        <taxon>Cichlomorphae</taxon>
        <taxon>Cichliformes</taxon>
        <taxon>Cichlidae</taxon>
        <taxon>New World cichlids</taxon>
        <taxon>Cichlasomatinae</taxon>
        <taxon>Heroini</taxon>
        <taxon>Amphilophus</taxon>
    </lineage>
</organism>
<dbReference type="InterPro" id="IPR002219">
    <property type="entry name" value="PKC_DAG/PE"/>
</dbReference>
<dbReference type="GO" id="GO:0008270">
    <property type="term" value="F:zinc ion binding"/>
    <property type="evidence" value="ECO:0007669"/>
    <property type="project" value="UniProtKB-KW"/>
</dbReference>
<dbReference type="CDD" id="cd01223">
    <property type="entry name" value="PH_Vav"/>
    <property type="match status" value="1"/>
</dbReference>
<evidence type="ECO:0000259" key="17">
    <source>
        <dbReference type="PROSITE" id="PS50003"/>
    </source>
</evidence>
<dbReference type="SUPFAM" id="SSF47576">
    <property type="entry name" value="Calponin-homology domain, CH-domain"/>
    <property type="match status" value="1"/>
</dbReference>
<dbReference type="Pfam" id="PF11971">
    <property type="entry name" value="CAMSAP_CH"/>
    <property type="match status" value="1"/>
</dbReference>
<evidence type="ECO:0000259" key="15">
    <source>
        <dbReference type="PROSITE" id="PS50001"/>
    </source>
</evidence>
<evidence type="ECO:0000256" key="8">
    <source>
        <dbReference type="ARBA" id="ARBA00022999"/>
    </source>
</evidence>
<dbReference type="Proteomes" id="UP000261340">
    <property type="component" value="Unplaced"/>
</dbReference>
<dbReference type="STRING" id="61819.ENSACIP00000030506"/>
<dbReference type="Pfam" id="PF00130">
    <property type="entry name" value="C1_1"/>
    <property type="match status" value="1"/>
</dbReference>
<keyword evidence="6" id="KW-0863">Zinc-finger</keyword>
<evidence type="ECO:0000256" key="11">
    <source>
        <dbReference type="ARBA" id="ARBA00037432"/>
    </source>
</evidence>